<dbReference type="EMBL" id="JAEHOC010000020">
    <property type="protein sequence ID" value="KAG2432924.1"/>
    <property type="molecule type" value="Genomic_DNA"/>
</dbReference>
<comment type="caution">
    <text evidence="2">The sequence shown here is derived from an EMBL/GenBank/DDBJ whole genome shotgun (WGS) entry which is preliminary data.</text>
</comment>
<feature type="region of interest" description="Disordered" evidence="1">
    <location>
        <begin position="708"/>
        <end position="785"/>
    </location>
</feature>
<feature type="region of interest" description="Disordered" evidence="1">
    <location>
        <begin position="474"/>
        <end position="500"/>
    </location>
</feature>
<feature type="region of interest" description="Disordered" evidence="1">
    <location>
        <begin position="429"/>
        <end position="460"/>
    </location>
</feature>
<accession>A0A835STH6</accession>
<gene>
    <name evidence="2" type="ORF">HXX76_008654</name>
</gene>
<reference evidence="2" key="1">
    <citation type="journal article" date="2020" name="bioRxiv">
        <title>Comparative genomics of Chlamydomonas.</title>
        <authorList>
            <person name="Craig R.J."/>
            <person name="Hasan A.R."/>
            <person name="Ness R.W."/>
            <person name="Keightley P.D."/>
        </authorList>
    </citation>
    <scope>NUCLEOTIDE SEQUENCE</scope>
    <source>
        <strain evidence="2">SAG 7.73</strain>
    </source>
</reference>
<feature type="compositionally biased region" description="Basic and acidic residues" evidence="1">
    <location>
        <begin position="750"/>
        <end position="763"/>
    </location>
</feature>
<sequence length="785" mass="80425">MAALGAGRASLFMANEARSRFPRLCTQSATGYELTIRVHPGPHHIRVRAPTALGGGGSQGCWPTTAFQSLLVASEYCAAVQELLAWAFPSPAWDDYKPMVAQFAAEFITTAAPVPVTAATPPTGAQLDPVLLHCSHSLWSNFTYLYFHGTRDLNLEGLGNETRQAAQWLKRLVGERGWAPDGLVFSAARAWIELTRGRLALVCTSIPGLSTPLADTGGGTPVEVEALHRRTWAGCPVRKVKDTDSNEQPYKAMFPRNITNGTVKDKANRIRSTLSGVEAPRKYELIRCGLPAGFTPTKNCTLGFLVLSDFLNAFEESYAAGWANIVKGSDEEKKTDVESTIKGFHENVYSGDNTTPLLSVHGIHRYAHVLAGCCLGWAAALGQVRGWVNAAAAALPDVAADNAPPQLVLPATLAPELLQAMAAVVQQMPAAPPPPAPQQLQPQEPPPPQPQPQHLRSAPPLPLTVQLPRMASGSSMPLAAATGPPTAGSDSSGAGSSTCRSPFALQQLAPRHHQGEQQQPQAEEQQQWPGRAVLAPETLGVAGGTSTQPPGLTPLSPTADVVGTMGSLSLDPGTFGESTMEALARDLAETAAGMPAAGVAVPAAGGCGPVAPPPAASSAVDRALGALHVASPAGGAPAGAAQLPPAPGQSHAASASSSPPADDIAARVTQALGLLNGAAGLLDPSMQEQLGPLLQGLVGFRAALAHTPQPGGAGAPSTGGQQEGSAAEGGSGGTSPQAAPAAVTLVRGPLGHDKAAASPRLEHGPAASTRSAQPDDPAPGGSSGR</sequence>
<evidence type="ECO:0000313" key="2">
    <source>
        <dbReference type="EMBL" id="KAG2432924.1"/>
    </source>
</evidence>
<protein>
    <submittedName>
        <fullName evidence="2">Uncharacterized protein</fullName>
    </submittedName>
</protein>
<feature type="region of interest" description="Disordered" evidence="1">
    <location>
        <begin position="633"/>
        <end position="661"/>
    </location>
</feature>
<dbReference type="PANTHER" id="PTHR12460">
    <property type="entry name" value="CYCLIN-DEPENDENT KINASE INHIBITOR-RELATED PROTEIN"/>
    <property type="match status" value="1"/>
</dbReference>
<feature type="compositionally biased region" description="Pro residues" evidence="1">
    <location>
        <begin position="430"/>
        <end position="451"/>
    </location>
</feature>
<evidence type="ECO:0000256" key="1">
    <source>
        <dbReference type="SAM" id="MobiDB-lite"/>
    </source>
</evidence>
<organism evidence="2 3">
    <name type="scientific">Chlamydomonas incerta</name>
    <dbReference type="NCBI Taxonomy" id="51695"/>
    <lineage>
        <taxon>Eukaryota</taxon>
        <taxon>Viridiplantae</taxon>
        <taxon>Chlorophyta</taxon>
        <taxon>core chlorophytes</taxon>
        <taxon>Chlorophyceae</taxon>
        <taxon>CS clade</taxon>
        <taxon>Chlamydomonadales</taxon>
        <taxon>Chlamydomonadaceae</taxon>
        <taxon>Chlamydomonas</taxon>
    </lineage>
</organism>
<proteinExistence type="predicted"/>
<dbReference type="Proteomes" id="UP000650467">
    <property type="component" value="Unassembled WGS sequence"/>
</dbReference>
<dbReference type="OrthoDB" id="544821at2759"/>
<feature type="compositionally biased region" description="Low complexity" evidence="1">
    <location>
        <begin position="479"/>
        <end position="498"/>
    </location>
</feature>
<name>A0A835STH6_CHLIN</name>
<keyword evidence="3" id="KW-1185">Reference proteome</keyword>
<dbReference type="AlphaFoldDB" id="A0A835STH6"/>
<evidence type="ECO:0000313" key="3">
    <source>
        <dbReference type="Proteomes" id="UP000650467"/>
    </source>
</evidence>